<gene>
    <name evidence="3" type="ORF">BGZ97_006469</name>
</gene>
<evidence type="ECO:0000256" key="1">
    <source>
        <dbReference type="SAM" id="Coils"/>
    </source>
</evidence>
<feature type="compositionally biased region" description="Acidic residues" evidence="2">
    <location>
        <begin position="47"/>
        <end position="60"/>
    </location>
</feature>
<evidence type="ECO:0000313" key="4">
    <source>
        <dbReference type="Proteomes" id="UP000823405"/>
    </source>
</evidence>
<accession>A0A9P6QRS1</accession>
<evidence type="ECO:0000256" key="2">
    <source>
        <dbReference type="SAM" id="MobiDB-lite"/>
    </source>
</evidence>
<keyword evidence="4" id="KW-1185">Reference proteome</keyword>
<dbReference type="OrthoDB" id="2398825at2759"/>
<evidence type="ECO:0000313" key="3">
    <source>
        <dbReference type="EMBL" id="KAG0289412.1"/>
    </source>
</evidence>
<comment type="caution">
    <text evidence="3">The sequence shown here is derived from an EMBL/GenBank/DDBJ whole genome shotgun (WGS) entry which is preliminary data.</text>
</comment>
<feature type="region of interest" description="Disordered" evidence="2">
    <location>
        <begin position="325"/>
        <end position="344"/>
    </location>
</feature>
<feature type="coiled-coil region" evidence="1">
    <location>
        <begin position="620"/>
        <end position="658"/>
    </location>
</feature>
<dbReference type="Proteomes" id="UP000823405">
    <property type="component" value="Unassembled WGS sequence"/>
</dbReference>
<name>A0A9P6QRS1_9FUNG</name>
<dbReference type="AlphaFoldDB" id="A0A9P6QRS1"/>
<dbReference type="EMBL" id="JAAAIN010002866">
    <property type="protein sequence ID" value="KAG0289412.1"/>
    <property type="molecule type" value="Genomic_DNA"/>
</dbReference>
<feature type="compositionally biased region" description="Low complexity" evidence="2">
    <location>
        <begin position="30"/>
        <end position="44"/>
    </location>
</feature>
<feature type="compositionally biased region" description="Low complexity" evidence="2">
    <location>
        <begin position="325"/>
        <end position="343"/>
    </location>
</feature>
<organism evidence="3 4">
    <name type="scientific">Linnemannia gamsii</name>
    <dbReference type="NCBI Taxonomy" id="64522"/>
    <lineage>
        <taxon>Eukaryota</taxon>
        <taxon>Fungi</taxon>
        <taxon>Fungi incertae sedis</taxon>
        <taxon>Mucoromycota</taxon>
        <taxon>Mortierellomycotina</taxon>
        <taxon>Mortierellomycetes</taxon>
        <taxon>Mortierellales</taxon>
        <taxon>Mortierellaceae</taxon>
        <taxon>Linnemannia</taxon>
    </lineage>
</organism>
<proteinExistence type="predicted"/>
<protein>
    <submittedName>
        <fullName evidence="3">Uncharacterized protein</fullName>
    </submittedName>
</protein>
<feature type="region of interest" description="Disordered" evidence="2">
    <location>
        <begin position="98"/>
        <end position="151"/>
    </location>
</feature>
<feature type="region of interest" description="Disordered" evidence="2">
    <location>
        <begin position="1"/>
        <end position="70"/>
    </location>
</feature>
<feature type="non-terminal residue" evidence="3">
    <location>
        <position position="1"/>
    </location>
</feature>
<feature type="region of interest" description="Disordered" evidence="2">
    <location>
        <begin position="572"/>
        <end position="592"/>
    </location>
</feature>
<feature type="compositionally biased region" description="Basic and acidic residues" evidence="2">
    <location>
        <begin position="12"/>
        <end position="29"/>
    </location>
</feature>
<reference evidence="3" key="1">
    <citation type="journal article" date="2020" name="Fungal Divers.">
        <title>Resolving the Mortierellaceae phylogeny through synthesis of multi-gene phylogenetics and phylogenomics.</title>
        <authorList>
            <person name="Vandepol N."/>
            <person name="Liber J."/>
            <person name="Desiro A."/>
            <person name="Na H."/>
            <person name="Kennedy M."/>
            <person name="Barry K."/>
            <person name="Grigoriev I.V."/>
            <person name="Miller A.N."/>
            <person name="O'Donnell K."/>
            <person name="Stajich J.E."/>
            <person name="Bonito G."/>
        </authorList>
    </citation>
    <scope>NUCLEOTIDE SEQUENCE</scope>
    <source>
        <strain evidence="3">NVP60</strain>
    </source>
</reference>
<sequence length="687" mass="74295">MASADSAVSLTGEKEIKSNNNDVDGHSGDSDSSVVWTESSSSTSEQREEEEEEEEEEEDEPKAGLDLSRQNMRMSSENLGCRLGCMTAAITVEPLLVPSSPGKTGWEREDATPTTPVPAYQLPAISKNGRGANNGKDNTSATGAGAAGAGHQHSHSLFDFFRGRKSSLHRNSTLHQQAAAAAATAYAATGSGSSGPESFSGADGYPPPFPLMGTPPPIARSRLGSVAGLGQPVPPSLRKQSLDVSALSGYHYTGPGATGGGDSPRLDHHAMTMPVLPSSTSSPAFYGTSGAFGAGEVIGVGTLTPTQALDAITSSAIPLTPTVTANTNTNTNTNASHSSSHSAQSTLSRVAAAVVGATVGKRRPSVVSEYEAGASGVFGLSKHREKPPLVPVVAKLHQHQQHHLNQNQYHEGFSGNGSAVAGLEAEQLQNHAHFMRNEKSMAELMDYVDRMYHTVMNKDVALEYCKMQISVLQKELDQSRVRSEDDRKSLIGEVDTVKEQVVSMEANFLLWRTKVHNDQMAQQEEFLQERLVKQDRIEELEDVLHASQEEVTRLRNRLLVLEYEDGYVGPTAFLPSPTSNTFPPPSTSDFQNDPSNPCTAIAIEHGPMTVYTHKRRSGDFRIMEQRAQSFEGQVQELKRAMEKLKQDQSKDLADLRMKLGAKCSKLEHDVHAAKMESTMYNEMMHEV</sequence>
<keyword evidence="1" id="KW-0175">Coiled coil</keyword>